<accession>A0A8H6KNE8</accession>
<proteinExistence type="predicted"/>
<protein>
    <submittedName>
        <fullName evidence="2">Uncharacterized protein</fullName>
    </submittedName>
</protein>
<organism evidence="2 3">
    <name type="scientific">Colletotrichum musicola</name>
    <dbReference type="NCBI Taxonomy" id="2175873"/>
    <lineage>
        <taxon>Eukaryota</taxon>
        <taxon>Fungi</taxon>
        <taxon>Dikarya</taxon>
        <taxon>Ascomycota</taxon>
        <taxon>Pezizomycotina</taxon>
        <taxon>Sordariomycetes</taxon>
        <taxon>Hypocreomycetidae</taxon>
        <taxon>Glomerellales</taxon>
        <taxon>Glomerellaceae</taxon>
        <taxon>Colletotrichum</taxon>
        <taxon>Colletotrichum orchidearum species complex</taxon>
    </lineage>
</organism>
<dbReference type="EMBL" id="WIGM01000194">
    <property type="protein sequence ID" value="KAF6834535.1"/>
    <property type="molecule type" value="Genomic_DNA"/>
</dbReference>
<feature type="region of interest" description="Disordered" evidence="1">
    <location>
        <begin position="1"/>
        <end position="30"/>
    </location>
</feature>
<evidence type="ECO:0000313" key="2">
    <source>
        <dbReference type="EMBL" id="KAF6834535.1"/>
    </source>
</evidence>
<comment type="caution">
    <text evidence="2">The sequence shown here is derived from an EMBL/GenBank/DDBJ whole genome shotgun (WGS) entry which is preliminary data.</text>
</comment>
<sequence length="273" mass="29659">MSTSKPSPESRPADHDPASASPLAIIDLGPYPDERVGMRRVLHALHIRGARPRTSSETLTGSEEPVSAPRTPPRPATPAPASRPSSSSSASPTGYRTPDSERTATKLHVVEVEKSSASSSPRSRRSVRSVDTEGDARMINAAFSGAELARLQMREDMHAAVQQGVHDNFEFERGRLAAEVTAQVLATIGEGAERAARERIDHALRSAVGAPVEGETDAIIAVRERLARMSDEARVKVFCTEEMLVLLRRVVALVDLELRTQSWTMVGNPDQWE</sequence>
<gene>
    <name evidence="2" type="ORF">CMUS01_06121</name>
</gene>
<evidence type="ECO:0000256" key="1">
    <source>
        <dbReference type="SAM" id="MobiDB-lite"/>
    </source>
</evidence>
<reference evidence="2" key="1">
    <citation type="journal article" date="2020" name="Phytopathology">
        <title>Genome Sequence Resources of Colletotrichum truncatum, C. plurivorum, C. musicola, and C. sojae: Four Species Pathogenic to Soybean (Glycine max).</title>
        <authorList>
            <person name="Rogerio F."/>
            <person name="Boufleur T.R."/>
            <person name="Ciampi-Guillardi M."/>
            <person name="Sukno S.A."/>
            <person name="Thon M.R."/>
            <person name="Massola Junior N.S."/>
            <person name="Baroncelli R."/>
        </authorList>
    </citation>
    <scope>NUCLEOTIDE SEQUENCE</scope>
    <source>
        <strain evidence="2">LFN0074</strain>
    </source>
</reference>
<dbReference type="AlphaFoldDB" id="A0A8H6KNE8"/>
<dbReference type="Proteomes" id="UP000639643">
    <property type="component" value="Unassembled WGS sequence"/>
</dbReference>
<keyword evidence="3" id="KW-1185">Reference proteome</keyword>
<name>A0A8H6KNE8_9PEZI</name>
<feature type="compositionally biased region" description="Low complexity" evidence="1">
    <location>
        <begin position="79"/>
        <end position="93"/>
    </location>
</feature>
<dbReference type="OrthoDB" id="4848154at2759"/>
<feature type="compositionally biased region" description="Basic and acidic residues" evidence="1">
    <location>
        <begin position="98"/>
        <end position="114"/>
    </location>
</feature>
<evidence type="ECO:0000313" key="3">
    <source>
        <dbReference type="Proteomes" id="UP000639643"/>
    </source>
</evidence>
<feature type="region of interest" description="Disordered" evidence="1">
    <location>
        <begin position="46"/>
        <end position="132"/>
    </location>
</feature>